<dbReference type="HOGENOM" id="CLU_1389288_0_0_5"/>
<proteinExistence type="predicted"/>
<evidence type="ECO:0000313" key="1">
    <source>
        <dbReference type="EMBL" id="CAE28225.1"/>
    </source>
</evidence>
<reference evidence="1" key="1">
    <citation type="journal article" date="2004" name="Nat. Biotechnol.">
        <title>Complete genome sequence of the metabolically versatile photosynthetic bacterium Rhodopseudomonas palustris.</title>
        <authorList>
            <person name="Larimer F.W."/>
            <person name="Chain P."/>
            <person name="Hauser L."/>
            <person name="Lamerdin J."/>
            <person name="Malfatti S."/>
            <person name="Do L."/>
            <person name="Land M.L."/>
            <person name="Pelletier D.A."/>
            <person name="Beatty J.T."/>
            <person name="Lang A.S."/>
            <person name="Tabita F.R."/>
            <person name="Gibson J.L."/>
            <person name="Hanson T.E."/>
            <person name="Bobst C."/>
            <person name="Torres J.L."/>
            <person name="Peres C."/>
            <person name="Harrison F.H."/>
            <person name="Gibson J."/>
            <person name="Harwood C.S."/>
        </authorList>
    </citation>
    <scope>NUCLEOTIDE SEQUENCE [LARGE SCALE GENOMIC DNA]</scope>
    <source>
        <strain evidence="1">CGA009</strain>
    </source>
</reference>
<dbReference type="AlphaFoldDB" id="Q6N635"/>
<organism evidence="1">
    <name type="scientific">Rhodopseudomonas palustris (strain ATCC BAA-98 / CGA009)</name>
    <dbReference type="NCBI Taxonomy" id="258594"/>
    <lineage>
        <taxon>Bacteria</taxon>
        <taxon>Pseudomonadati</taxon>
        <taxon>Pseudomonadota</taxon>
        <taxon>Alphaproteobacteria</taxon>
        <taxon>Hyphomicrobiales</taxon>
        <taxon>Nitrobacteraceae</taxon>
        <taxon>Rhodopseudomonas</taxon>
    </lineage>
</organism>
<accession>Q6N635</accession>
<dbReference type="EMBL" id="BX572602">
    <property type="protein sequence ID" value="CAE28225.1"/>
    <property type="molecule type" value="Genomic_DNA"/>
</dbReference>
<gene>
    <name evidence="1" type="ordered locus">RPA2783</name>
</gene>
<sequence>MKPYVGTRGSDAVWPPEIWQVLRRHRLNERTRRLRKSAETATLGHRTSNQTQLVVRNRLVKRGCIGRSGADLSQSARGCAWWLRIGSAQGGGQRQLRCFASPTAVTALSELSVVTAAQRAKKRVHLGASPRSSRGNADLALGKPSTPASLLDPIHDSHKVYYGIYRYDSFTRGLCGIQKVKPAKCVRCLRSLDIAR</sequence>
<name>Q6N635_RHOPA</name>
<dbReference type="STRING" id="258594.RPA2783"/>
<protein>
    <submittedName>
        <fullName evidence="1">Uncharacterized protein</fullName>
    </submittedName>
</protein>